<dbReference type="GO" id="GO:0003723">
    <property type="term" value="F:RNA binding"/>
    <property type="evidence" value="ECO:0007669"/>
    <property type="project" value="InterPro"/>
</dbReference>
<keyword evidence="4" id="KW-1185">Reference proteome</keyword>
<comment type="caution">
    <text evidence="3">The sequence shown here is derived from an EMBL/GenBank/DDBJ whole genome shotgun (WGS) entry which is preliminary data.</text>
</comment>
<dbReference type="GO" id="GO:0005576">
    <property type="term" value="C:extracellular region"/>
    <property type="evidence" value="ECO:0007669"/>
    <property type="project" value="TreeGrafter"/>
</dbReference>
<dbReference type="AlphaFoldDB" id="A0AAW0JGT3"/>
<dbReference type="PANTHER" id="PTHR11240:SF72">
    <property type="entry name" value="RIBONUCLEASE 1"/>
    <property type="match status" value="1"/>
</dbReference>
<dbReference type="Gene3D" id="3.90.730.10">
    <property type="entry name" value="Ribonuclease T2-like"/>
    <property type="match status" value="1"/>
</dbReference>
<dbReference type="EMBL" id="PKMF04000562">
    <property type="protein sequence ID" value="KAK7825892.1"/>
    <property type="molecule type" value="Genomic_DNA"/>
</dbReference>
<protein>
    <submittedName>
        <fullName evidence="3">Extracellular ribonuclease le</fullName>
    </submittedName>
</protein>
<organism evidence="3 4">
    <name type="scientific">Quercus suber</name>
    <name type="common">Cork oak</name>
    <dbReference type="NCBI Taxonomy" id="58331"/>
    <lineage>
        <taxon>Eukaryota</taxon>
        <taxon>Viridiplantae</taxon>
        <taxon>Streptophyta</taxon>
        <taxon>Embryophyta</taxon>
        <taxon>Tracheophyta</taxon>
        <taxon>Spermatophyta</taxon>
        <taxon>Magnoliopsida</taxon>
        <taxon>eudicotyledons</taxon>
        <taxon>Gunneridae</taxon>
        <taxon>Pentapetalae</taxon>
        <taxon>rosids</taxon>
        <taxon>fabids</taxon>
        <taxon>Fagales</taxon>
        <taxon>Fagaceae</taxon>
        <taxon>Quercus</taxon>
    </lineage>
</organism>
<proteinExistence type="inferred from homology"/>
<reference evidence="3 4" key="1">
    <citation type="journal article" date="2018" name="Sci. Data">
        <title>The draft genome sequence of cork oak.</title>
        <authorList>
            <person name="Ramos A.M."/>
            <person name="Usie A."/>
            <person name="Barbosa P."/>
            <person name="Barros P.M."/>
            <person name="Capote T."/>
            <person name="Chaves I."/>
            <person name="Simoes F."/>
            <person name="Abreu I."/>
            <person name="Carrasquinho I."/>
            <person name="Faro C."/>
            <person name="Guimaraes J.B."/>
            <person name="Mendonca D."/>
            <person name="Nobrega F."/>
            <person name="Rodrigues L."/>
            <person name="Saibo N.J.M."/>
            <person name="Varela M.C."/>
            <person name="Egas C."/>
            <person name="Matos J."/>
            <person name="Miguel C.M."/>
            <person name="Oliveira M.M."/>
            <person name="Ricardo C.P."/>
            <person name="Goncalves S."/>
        </authorList>
    </citation>
    <scope>NUCLEOTIDE SEQUENCE [LARGE SCALE GENOMIC DNA]</scope>
    <source>
        <strain evidence="4">cv. HL8</strain>
    </source>
</reference>
<evidence type="ECO:0000313" key="3">
    <source>
        <dbReference type="EMBL" id="KAK7825892.1"/>
    </source>
</evidence>
<accession>A0AAW0JGT3</accession>
<dbReference type="SUPFAM" id="SSF55895">
    <property type="entry name" value="Ribonuclease Rh-like"/>
    <property type="match status" value="1"/>
</dbReference>
<dbReference type="Pfam" id="PF00445">
    <property type="entry name" value="Ribonuclease_T2"/>
    <property type="match status" value="1"/>
</dbReference>
<evidence type="ECO:0000256" key="2">
    <source>
        <dbReference type="RuleBase" id="RU004328"/>
    </source>
</evidence>
<dbReference type="PANTHER" id="PTHR11240">
    <property type="entry name" value="RIBONUCLEASE T2"/>
    <property type="match status" value="1"/>
</dbReference>
<gene>
    <name evidence="3" type="primary">RNLE_4</name>
    <name evidence="3" type="ORF">CFP56_032701</name>
</gene>
<dbReference type="InterPro" id="IPR036430">
    <property type="entry name" value="RNase_T2-like_sf"/>
</dbReference>
<dbReference type="Proteomes" id="UP000237347">
    <property type="component" value="Unassembled WGS sequence"/>
</dbReference>
<comment type="similarity">
    <text evidence="1 2">Belongs to the RNase T2 family.</text>
</comment>
<dbReference type="GO" id="GO:0006401">
    <property type="term" value="P:RNA catabolic process"/>
    <property type="evidence" value="ECO:0007669"/>
    <property type="project" value="TreeGrafter"/>
</dbReference>
<evidence type="ECO:0000256" key="1">
    <source>
        <dbReference type="ARBA" id="ARBA00007469"/>
    </source>
</evidence>
<sequence length="182" mass="20106">MLQCLSLLCFHSHMISISSTLSNRMYCDTSKVVATQTLESLLQILAFMGFGVITRMISDLISNMQKNWPSLACPSSNMGEHGTSLESLISQHGYFDTALSLKGKTNSSKLLIVQSLVNIKNAIKGAIAYTPWIECNVDAYGNSQLYQIYLCVDTSGSDLIECPLFPKGKCGSEIDFLPFKKW</sequence>
<dbReference type="InterPro" id="IPR001568">
    <property type="entry name" value="RNase_T2-like"/>
</dbReference>
<evidence type="ECO:0000313" key="4">
    <source>
        <dbReference type="Proteomes" id="UP000237347"/>
    </source>
</evidence>
<dbReference type="GO" id="GO:0033897">
    <property type="term" value="F:ribonuclease T2 activity"/>
    <property type="evidence" value="ECO:0007669"/>
    <property type="project" value="InterPro"/>
</dbReference>
<name>A0AAW0JGT3_QUESU</name>